<comment type="caution">
    <text evidence="2">The sequence shown here is derived from an EMBL/GenBank/DDBJ whole genome shotgun (WGS) entry which is preliminary data.</text>
</comment>
<dbReference type="Pfam" id="PF00400">
    <property type="entry name" value="WD40"/>
    <property type="match status" value="2"/>
</dbReference>
<dbReference type="PANTHER" id="PTHR43991:SF42">
    <property type="entry name" value="TRANSCRIPTION FACTOR WD40-LIKE FAMILY-RELATED"/>
    <property type="match status" value="1"/>
</dbReference>
<dbReference type="Proteomes" id="UP001386955">
    <property type="component" value="Unassembled WGS sequence"/>
</dbReference>
<dbReference type="PROSITE" id="PS50294">
    <property type="entry name" value="WD_REPEATS_REGION"/>
    <property type="match status" value="1"/>
</dbReference>
<dbReference type="InterPro" id="IPR036322">
    <property type="entry name" value="WD40_repeat_dom_sf"/>
</dbReference>
<evidence type="ECO:0000256" key="1">
    <source>
        <dbReference type="PROSITE-ProRule" id="PRU00221"/>
    </source>
</evidence>
<feature type="repeat" description="WD" evidence="1">
    <location>
        <begin position="306"/>
        <end position="341"/>
    </location>
</feature>
<keyword evidence="3" id="KW-1185">Reference proteome</keyword>
<reference evidence="2 3" key="1">
    <citation type="submission" date="2024-01" db="EMBL/GenBank/DDBJ databases">
        <title>The genomes of 5 underutilized Papilionoideae crops provide insights into root nodulation and disease resistanc.</title>
        <authorList>
            <person name="Jiang F."/>
        </authorList>
    </citation>
    <scope>NUCLEOTIDE SEQUENCE [LARGE SCALE GENOMIC DNA]</scope>
    <source>
        <strain evidence="2">DUOXIRENSHENG_FW03</strain>
        <tissue evidence="2">Leaves</tissue>
    </source>
</reference>
<dbReference type="PANTHER" id="PTHR43991">
    <property type="entry name" value="WD REPEAT PROTEIN (AFU_ORTHOLOGUE AFUA_8G05640)-RELATED"/>
    <property type="match status" value="1"/>
</dbReference>
<dbReference type="AlphaFoldDB" id="A0AAN9T4P4"/>
<sequence length="434" mass="49989">MKDPIDSHWALPMKKSVFFISSIMNGLCRSHLSLTQTPTPLRKVKGERRLVLRKLKLYSVVFFDYTDSENTNAQQARNGKDIQGIHWERTNYRSREIFRQHRLERLRNDEAQPLLVEQARENYSGMLWSTSRHDLYFATRYKIGRWNALNPRTSSQVLDLKRTVVPSVEHPRSHMEGFNKTSVQAMALGHRLLIVGGPEGELICKHLDRPGVSFCLRSADREKINAIEIYRRPTPNSEAIHFMASNRDGSVKVFDVQTLQFSNFQFPWPVNHASSRPDDGRQLVVVGDHPEGRLVDSGTGLTIQCFRGHFGYSCSSAWHPDGRRFATGNRDRTCRIWDVRNLSQCVAALKGNVRAISSICFTGDGNFMAMSEDVDFVHVYDLRTAFMKEQEINFFGHVSGLSFSPDREYLFIGVSMDTFPTLLLYKRRRNYHHL</sequence>
<dbReference type="PROSITE" id="PS50082">
    <property type="entry name" value="WD_REPEATS_2"/>
    <property type="match status" value="1"/>
</dbReference>
<dbReference type="InterPro" id="IPR015943">
    <property type="entry name" value="WD40/YVTN_repeat-like_dom_sf"/>
</dbReference>
<organism evidence="2 3">
    <name type="scientific">Psophocarpus tetragonolobus</name>
    <name type="common">Winged bean</name>
    <name type="synonym">Dolichos tetragonolobus</name>
    <dbReference type="NCBI Taxonomy" id="3891"/>
    <lineage>
        <taxon>Eukaryota</taxon>
        <taxon>Viridiplantae</taxon>
        <taxon>Streptophyta</taxon>
        <taxon>Embryophyta</taxon>
        <taxon>Tracheophyta</taxon>
        <taxon>Spermatophyta</taxon>
        <taxon>Magnoliopsida</taxon>
        <taxon>eudicotyledons</taxon>
        <taxon>Gunneridae</taxon>
        <taxon>Pentapetalae</taxon>
        <taxon>rosids</taxon>
        <taxon>fabids</taxon>
        <taxon>Fabales</taxon>
        <taxon>Fabaceae</taxon>
        <taxon>Papilionoideae</taxon>
        <taxon>50 kb inversion clade</taxon>
        <taxon>NPAAA clade</taxon>
        <taxon>indigoferoid/millettioid clade</taxon>
        <taxon>Phaseoleae</taxon>
        <taxon>Psophocarpus</taxon>
    </lineage>
</organism>
<dbReference type="SUPFAM" id="SSF50978">
    <property type="entry name" value="WD40 repeat-like"/>
    <property type="match status" value="1"/>
</dbReference>
<evidence type="ECO:0000313" key="3">
    <source>
        <dbReference type="Proteomes" id="UP001386955"/>
    </source>
</evidence>
<name>A0AAN9T4P4_PSOTE</name>
<gene>
    <name evidence="2" type="ORF">VNO78_04573</name>
</gene>
<evidence type="ECO:0000313" key="2">
    <source>
        <dbReference type="EMBL" id="KAK7412869.1"/>
    </source>
</evidence>
<keyword evidence="1" id="KW-0853">WD repeat</keyword>
<protein>
    <submittedName>
        <fullName evidence="2">Uncharacterized protein</fullName>
    </submittedName>
</protein>
<accession>A0AAN9T4P4</accession>
<proteinExistence type="predicted"/>
<dbReference type="SMART" id="SM00320">
    <property type="entry name" value="WD40"/>
    <property type="match status" value="3"/>
</dbReference>
<dbReference type="Gene3D" id="2.130.10.10">
    <property type="entry name" value="YVTN repeat-like/Quinoprotein amine dehydrogenase"/>
    <property type="match status" value="1"/>
</dbReference>
<dbReference type="EMBL" id="JAYMYS010000001">
    <property type="protein sequence ID" value="KAK7412869.1"/>
    <property type="molecule type" value="Genomic_DNA"/>
</dbReference>
<dbReference type="InterPro" id="IPR001680">
    <property type="entry name" value="WD40_rpt"/>
</dbReference>